<feature type="region of interest" description="Disordered" evidence="1">
    <location>
        <begin position="1"/>
        <end position="107"/>
    </location>
</feature>
<name>D0U256_9CAUD</name>
<organism evidence="2 3">
    <name type="scientific">Clavibacter phage CMP1</name>
    <dbReference type="NCBI Taxonomy" id="686439"/>
    <lineage>
        <taxon>Viruses</taxon>
        <taxon>Duplodnaviria</taxon>
        <taxon>Heunggongvirae</taxon>
        <taxon>Uroviricota</taxon>
        <taxon>Caudoviricetes</taxon>
        <taxon>Cimpunavirus</taxon>
        <taxon>Cimpunavirus CMP1</taxon>
    </lineage>
</organism>
<reference evidence="2 3" key="1">
    <citation type="journal article" date="2010" name="Microbiology">
        <title>The endolysins of bacteriophages CMP1 and CN77 are specific for the lysis of Clavibacter michiganensis strains.</title>
        <authorList>
            <person name="Wittmann J."/>
            <person name="Eichenlaub R."/>
            <person name="Dreiseikelmann B."/>
        </authorList>
    </citation>
    <scope>NUCLEOTIDE SEQUENCE [LARGE SCALE GENOMIC DNA]</scope>
</reference>
<keyword evidence="3" id="KW-1185">Reference proteome</keyword>
<gene>
    <name evidence="2" type="ORF">CMP1-72</name>
</gene>
<evidence type="ECO:0000313" key="3">
    <source>
        <dbReference type="Proteomes" id="UP000002628"/>
    </source>
</evidence>
<accession>D0U256</accession>
<feature type="compositionally biased region" description="Low complexity" evidence="1">
    <location>
        <begin position="64"/>
        <end position="78"/>
    </location>
</feature>
<evidence type="ECO:0000313" key="2">
    <source>
        <dbReference type="EMBL" id="ACY35964.1"/>
    </source>
</evidence>
<protein>
    <submittedName>
        <fullName evidence="2">Uncharacterized protein</fullName>
    </submittedName>
</protein>
<feature type="compositionally biased region" description="Basic and acidic residues" evidence="1">
    <location>
        <begin position="1"/>
        <end position="12"/>
    </location>
</feature>
<dbReference type="RefSeq" id="YP_003359163.1">
    <property type="nucleotide sequence ID" value="NC_013698.1"/>
</dbReference>
<dbReference type="EMBL" id="GQ241246">
    <property type="protein sequence ID" value="ACY35964.1"/>
    <property type="molecule type" value="Genomic_DNA"/>
</dbReference>
<dbReference type="KEGG" id="vg:8684254"/>
<evidence type="ECO:0000256" key="1">
    <source>
        <dbReference type="SAM" id="MobiDB-lite"/>
    </source>
</evidence>
<sequence length="277" mass="30762">MTENTPTEHEFTDDTPPEAYEYSGESLTESGAVLHPESANQGKPTWTPGRDPKDCAPVVNQSESTPNTTPNTTPSTPNIEGPAGMHLLSHAPEPLGSPLAPSQPKLSEQIPRRYHTDEFNTAREAEGVAAVAAGRIPLSAHGISVDVGKPASYNWFNTAEKQQLVRIVVDGVKLNPAIPVERMDADNIDETSDWYEVIALVLDYSKNTIYSSAKDQVAREKIAEWFNRRDDEYEFRTDAIQDAETKSRAADHARHIRDEDMARIVIELLREKFPKLT</sequence>
<proteinExistence type="predicted"/>
<dbReference type="GeneID" id="8684254"/>
<dbReference type="Proteomes" id="UP000002628">
    <property type="component" value="Segment"/>
</dbReference>